<feature type="region of interest" description="Disordered" evidence="1">
    <location>
        <begin position="31"/>
        <end position="155"/>
    </location>
</feature>
<reference evidence="3" key="1">
    <citation type="submission" date="2017-02" db="UniProtKB">
        <authorList>
            <consortium name="WormBaseParasite"/>
        </authorList>
    </citation>
    <scope>IDENTIFICATION</scope>
</reference>
<organism evidence="2 3">
    <name type="scientific">Strongyloides papillosus</name>
    <name type="common">Intestinal threadworm</name>
    <dbReference type="NCBI Taxonomy" id="174720"/>
    <lineage>
        <taxon>Eukaryota</taxon>
        <taxon>Metazoa</taxon>
        <taxon>Ecdysozoa</taxon>
        <taxon>Nematoda</taxon>
        <taxon>Chromadorea</taxon>
        <taxon>Rhabditida</taxon>
        <taxon>Tylenchina</taxon>
        <taxon>Panagrolaimomorpha</taxon>
        <taxon>Strongyloidoidea</taxon>
        <taxon>Strongyloididae</taxon>
        <taxon>Strongyloides</taxon>
    </lineage>
</organism>
<dbReference type="WBParaSite" id="SPAL_0000349000.1">
    <property type="protein sequence ID" value="SPAL_0000349000.1"/>
    <property type="gene ID" value="SPAL_0000349000"/>
</dbReference>
<sequence length="167" mass="19434">MIFFNRIKQYIPFIFCILIIEFVKLSLSSESDKLPGDSRKQSSRRKSQSPPRLRIKGKDSNKGGLSPAQRRRVDTLRKQLNVGQYEPKSRPVSEIRLPERKSKVGKTQRNINTLERKPSLNKSNQKINGQRRHSITNIGQPSLQKTKRRQSQQFKRSKSCRGYFCFG</sequence>
<feature type="compositionally biased region" description="Basic and acidic residues" evidence="1">
    <location>
        <begin position="87"/>
        <end position="102"/>
    </location>
</feature>
<evidence type="ECO:0000313" key="3">
    <source>
        <dbReference type="WBParaSite" id="SPAL_0000349000.1"/>
    </source>
</evidence>
<feature type="compositionally biased region" description="Basic and acidic residues" evidence="1">
    <location>
        <begin position="31"/>
        <end position="40"/>
    </location>
</feature>
<dbReference type="Proteomes" id="UP000046392">
    <property type="component" value="Unplaced"/>
</dbReference>
<evidence type="ECO:0000313" key="2">
    <source>
        <dbReference type="Proteomes" id="UP000046392"/>
    </source>
</evidence>
<keyword evidence="2" id="KW-1185">Reference proteome</keyword>
<name>A0A0N5BBT4_STREA</name>
<evidence type="ECO:0000256" key="1">
    <source>
        <dbReference type="SAM" id="MobiDB-lite"/>
    </source>
</evidence>
<feature type="compositionally biased region" description="Basic residues" evidence="1">
    <location>
        <begin position="145"/>
        <end position="155"/>
    </location>
</feature>
<accession>A0A0N5BBT4</accession>
<protein>
    <submittedName>
        <fullName evidence="3">Uncharacterized protein</fullName>
    </submittedName>
</protein>
<dbReference type="AlphaFoldDB" id="A0A0N5BBT4"/>
<feature type="compositionally biased region" description="Polar residues" evidence="1">
    <location>
        <begin position="135"/>
        <end position="144"/>
    </location>
</feature>
<proteinExistence type="predicted"/>